<dbReference type="SUPFAM" id="SSF51182">
    <property type="entry name" value="RmlC-like cupins"/>
    <property type="match status" value="1"/>
</dbReference>
<dbReference type="EMBL" id="CADCWO010000264">
    <property type="protein sequence ID" value="CAA9590442.1"/>
    <property type="molecule type" value="Genomic_DNA"/>
</dbReference>
<dbReference type="Gene3D" id="2.60.120.10">
    <property type="entry name" value="Jelly Rolls"/>
    <property type="match status" value="1"/>
</dbReference>
<protein>
    <recommendedName>
        <fullName evidence="2">Signal peptidase I</fullName>
    </recommendedName>
</protein>
<gene>
    <name evidence="1" type="ORF">AVDCRST_MAG81-5380</name>
</gene>
<evidence type="ECO:0000313" key="1">
    <source>
        <dbReference type="EMBL" id="CAA9590442.1"/>
    </source>
</evidence>
<reference evidence="1" key="1">
    <citation type="submission" date="2020-02" db="EMBL/GenBank/DDBJ databases">
        <authorList>
            <person name="Meier V. D."/>
        </authorList>
    </citation>
    <scope>NUCLEOTIDE SEQUENCE</scope>
    <source>
        <strain evidence="1">AVDCRST_MAG81</strain>
    </source>
</reference>
<dbReference type="AlphaFoldDB" id="A0A6J4VWQ3"/>
<name>A0A6J4VWQ3_9CYAN</name>
<proteinExistence type="predicted"/>
<dbReference type="InterPro" id="IPR011051">
    <property type="entry name" value="RmlC_Cupin_sf"/>
</dbReference>
<accession>A0A6J4VWQ3</accession>
<organism evidence="1">
    <name type="scientific">uncultured Synechococcales cyanobacterium</name>
    <dbReference type="NCBI Taxonomy" id="1936017"/>
    <lineage>
        <taxon>Bacteria</taxon>
        <taxon>Bacillati</taxon>
        <taxon>Cyanobacteriota</taxon>
        <taxon>Cyanophyceae</taxon>
        <taxon>Synechococcales</taxon>
        <taxon>environmental samples</taxon>
    </lineage>
</organism>
<evidence type="ECO:0008006" key="2">
    <source>
        <dbReference type="Google" id="ProtNLM"/>
    </source>
</evidence>
<dbReference type="InterPro" id="IPR014710">
    <property type="entry name" value="RmlC-like_jellyroll"/>
</dbReference>
<sequence length="122" mass="13917">MPQQVVTGNARIEGEKDSGWFLGYFFKSEDDPRHTDILEVKWGVHQAGDHRAQWETNIEATTLTILVSGQFRLQLPEQEILLCREGDYVIWPPGLPHSWSAETTSTVLTIRWPSRPEDSVPS</sequence>